<protein>
    <recommendedName>
        <fullName evidence="1">diguanylate cyclase</fullName>
        <ecNumber evidence="1">2.7.7.65</ecNumber>
    </recommendedName>
</protein>
<dbReference type="FunFam" id="3.30.70.270:FF:000001">
    <property type="entry name" value="Diguanylate cyclase domain protein"/>
    <property type="match status" value="1"/>
</dbReference>
<dbReference type="PROSITE" id="PS51832">
    <property type="entry name" value="HD_GYP"/>
    <property type="match status" value="1"/>
</dbReference>
<evidence type="ECO:0000256" key="1">
    <source>
        <dbReference type="ARBA" id="ARBA00012528"/>
    </source>
</evidence>
<dbReference type="AlphaFoldDB" id="A0A1P8WMN2"/>
<dbReference type="SUPFAM" id="SSF55073">
    <property type="entry name" value="Nucleotide cyclase"/>
    <property type="match status" value="1"/>
</dbReference>
<dbReference type="CDD" id="cd01949">
    <property type="entry name" value="GGDEF"/>
    <property type="match status" value="1"/>
</dbReference>
<name>A0A1P8WMN2_9PLAN</name>
<reference evidence="5 6" key="1">
    <citation type="journal article" date="2016" name="Front. Microbiol.">
        <title>Fuerstia marisgermanicae gen. nov., sp. nov., an Unusual Member of the Phylum Planctomycetes from the German Wadden Sea.</title>
        <authorList>
            <person name="Kohn T."/>
            <person name="Heuer A."/>
            <person name="Jogler M."/>
            <person name="Vollmers J."/>
            <person name="Boedeker C."/>
            <person name="Bunk B."/>
            <person name="Rast P."/>
            <person name="Borchert D."/>
            <person name="Glockner I."/>
            <person name="Freese H.M."/>
            <person name="Klenk H.P."/>
            <person name="Overmann J."/>
            <person name="Kaster A.K."/>
            <person name="Rohde M."/>
            <person name="Wiegand S."/>
            <person name="Jogler C."/>
        </authorList>
    </citation>
    <scope>NUCLEOTIDE SEQUENCE [LARGE SCALE GENOMIC DNA]</scope>
    <source>
        <strain evidence="5 6">NH11</strain>
    </source>
</reference>
<dbReference type="SUPFAM" id="SSF55785">
    <property type="entry name" value="PYP-like sensor domain (PAS domain)"/>
    <property type="match status" value="1"/>
</dbReference>
<dbReference type="InterPro" id="IPR043128">
    <property type="entry name" value="Rev_trsase/Diguanyl_cyclase"/>
</dbReference>
<evidence type="ECO:0000259" key="3">
    <source>
        <dbReference type="PROSITE" id="PS50887"/>
    </source>
</evidence>
<dbReference type="OrthoDB" id="9759601at2"/>
<accession>A0A1P8WMN2</accession>
<evidence type="ECO:0000313" key="6">
    <source>
        <dbReference type="Proteomes" id="UP000187735"/>
    </source>
</evidence>
<dbReference type="Pfam" id="PF00990">
    <property type="entry name" value="GGDEF"/>
    <property type="match status" value="1"/>
</dbReference>
<sequence length="724" mass="80538">MNATQTSFTPSSGGVYCPMTPAVPTDTCAVLQRLMALSEQAGKEVANGSPRTIVPRGVCSMLLRAMKIRDPGIILHGQRIGTIARGVSTLLGWEDAQRAELELAGLLHDLGKIGVPDNILRKPGKLSSEEYDFVSLYHHAAISLMQVLRIDTSLISMLTMLHHNFDGAGVEARGAGVSHELPLGPRILAVADAYDSLSSPKSYRRGMTHGEVMKILNEHSGSRYDGNVIKTLNRWHEADGDQLFGMGDPFGDPAQRMVISDAERDEVVVLTQILNILYQFHSLYDGFFIVDSNMEYCVWSDGMEELSGKGPGHTVGRSWQPCDVSLSPITQTARNDLSPREEILPQVMRNGRAQFASRVCDVDGNRQLSVDVYTMPILGDRAKVNGVVQLFRCKGGVRRQSREYVELKLAATRDALTGVANRGQLETQLRHLLDDYHNHEGARSLSVIFLDVDKFKNINDTYGHKAGDQVLVDLTRLLQHETYSGEIIARYGGEEFIVLCPDTDVKAAVRRAERLRDAIQKSSVGGVSGLNVTSSFGVSTAHLGDTVQTLMERADACLYQAKETGRNRTCWEDQDKLDKEEHEMIEEEVVEESVPLVSEERGRLVFTQDIRVSTSLELTAMKLNAFISTVEEIELTHQEQGFLQLRLGYLGFTRRWGSVPERQPVEMDIRFETTREAGTGADRGRTLRQVAVVMRPIGRIVNKAKFELRCSNIMVQLRSYLLGY</sequence>
<dbReference type="CDD" id="cd00077">
    <property type="entry name" value="HDc"/>
    <property type="match status" value="1"/>
</dbReference>
<dbReference type="InterPro" id="IPR029787">
    <property type="entry name" value="Nucleotide_cyclase"/>
</dbReference>
<dbReference type="NCBIfam" id="TIGR00254">
    <property type="entry name" value="GGDEF"/>
    <property type="match status" value="1"/>
</dbReference>
<dbReference type="PROSITE" id="PS50887">
    <property type="entry name" value="GGDEF"/>
    <property type="match status" value="1"/>
</dbReference>
<dbReference type="SMART" id="SM00471">
    <property type="entry name" value="HDc"/>
    <property type="match status" value="1"/>
</dbReference>
<dbReference type="SMART" id="SM00267">
    <property type="entry name" value="GGDEF"/>
    <property type="match status" value="1"/>
</dbReference>
<dbReference type="InterPro" id="IPR003607">
    <property type="entry name" value="HD/PDEase_dom"/>
</dbReference>
<dbReference type="STRING" id="1891926.Fuma_04947"/>
<dbReference type="Proteomes" id="UP000187735">
    <property type="component" value="Chromosome"/>
</dbReference>
<evidence type="ECO:0000313" key="5">
    <source>
        <dbReference type="EMBL" id="APZ95291.1"/>
    </source>
</evidence>
<dbReference type="PANTHER" id="PTHR45138:SF9">
    <property type="entry name" value="DIGUANYLATE CYCLASE DGCM-RELATED"/>
    <property type="match status" value="1"/>
</dbReference>
<comment type="catalytic activity">
    <reaction evidence="2">
        <text>2 GTP = 3',3'-c-di-GMP + 2 diphosphate</text>
        <dbReference type="Rhea" id="RHEA:24898"/>
        <dbReference type="ChEBI" id="CHEBI:33019"/>
        <dbReference type="ChEBI" id="CHEBI:37565"/>
        <dbReference type="ChEBI" id="CHEBI:58805"/>
        <dbReference type="EC" id="2.7.7.65"/>
    </reaction>
</comment>
<dbReference type="PANTHER" id="PTHR45138">
    <property type="entry name" value="REGULATORY COMPONENTS OF SENSORY TRANSDUCTION SYSTEM"/>
    <property type="match status" value="1"/>
</dbReference>
<dbReference type="Gene3D" id="1.10.3210.10">
    <property type="entry name" value="Hypothetical protein af1432"/>
    <property type="match status" value="1"/>
</dbReference>
<evidence type="ECO:0000256" key="2">
    <source>
        <dbReference type="ARBA" id="ARBA00034247"/>
    </source>
</evidence>
<feature type="domain" description="GGDEF" evidence="3">
    <location>
        <begin position="443"/>
        <end position="574"/>
    </location>
</feature>
<dbReference type="KEGG" id="fmr:Fuma_04947"/>
<keyword evidence="6" id="KW-1185">Reference proteome</keyword>
<dbReference type="Gene3D" id="3.30.70.270">
    <property type="match status" value="1"/>
</dbReference>
<evidence type="ECO:0000259" key="4">
    <source>
        <dbReference type="PROSITE" id="PS51832"/>
    </source>
</evidence>
<dbReference type="GO" id="GO:0052621">
    <property type="term" value="F:diguanylate cyclase activity"/>
    <property type="evidence" value="ECO:0007669"/>
    <property type="project" value="UniProtKB-EC"/>
</dbReference>
<dbReference type="InterPro" id="IPR035965">
    <property type="entry name" value="PAS-like_dom_sf"/>
</dbReference>
<proteinExistence type="predicted"/>
<organism evidence="5 6">
    <name type="scientific">Fuerstiella marisgermanici</name>
    <dbReference type="NCBI Taxonomy" id="1891926"/>
    <lineage>
        <taxon>Bacteria</taxon>
        <taxon>Pseudomonadati</taxon>
        <taxon>Planctomycetota</taxon>
        <taxon>Planctomycetia</taxon>
        <taxon>Planctomycetales</taxon>
        <taxon>Planctomycetaceae</taxon>
        <taxon>Fuerstiella</taxon>
    </lineage>
</organism>
<dbReference type="InterPro" id="IPR050469">
    <property type="entry name" value="Diguanylate_Cyclase"/>
</dbReference>
<dbReference type="Gene3D" id="3.30.450.20">
    <property type="entry name" value="PAS domain"/>
    <property type="match status" value="1"/>
</dbReference>
<gene>
    <name evidence="5" type="primary">pleD_3</name>
    <name evidence="5" type="ORF">Fuma_04947</name>
</gene>
<dbReference type="RefSeq" id="WP_083732299.1">
    <property type="nucleotide sequence ID" value="NZ_CP017641.1"/>
</dbReference>
<dbReference type="InterPro" id="IPR000160">
    <property type="entry name" value="GGDEF_dom"/>
</dbReference>
<dbReference type="SUPFAM" id="SSF109604">
    <property type="entry name" value="HD-domain/PDEase-like"/>
    <property type="match status" value="1"/>
</dbReference>
<dbReference type="EC" id="2.7.7.65" evidence="1"/>
<dbReference type="EMBL" id="CP017641">
    <property type="protein sequence ID" value="APZ95291.1"/>
    <property type="molecule type" value="Genomic_DNA"/>
</dbReference>
<feature type="domain" description="HD-GYP" evidence="4">
    <location>
        <begin position="51"/>
        <end position="248"/>
    </location>
</feature>
<dbReference type="Pfam" id="PF13487">
    <property type="entry name" value="HD_5"/>
    <property type="match status" value="1"/>
</dbReference>
<dbReference type="InterPro" id="IPR037522">
    <property type="entry name" value="HD_GYP_dom"/>
</dbReference>